<feature type="transmembrane region" description="Helical" evidence="1">
    <location>
        <begin position="111"/>
        <end position="133"/>
    </location>
</feature>
<protein>
    <submittedName>
        <fullName evidence="2">Uncharacterized protein</fullName>
    </submittedName>
</protein>
<organism evidence="2">
    <name type="scientific">marine sediment metagenome</name>
    <dbReference type="NCBI Taxonomy" id="412755"/>
    <lineage>
        <taxon>unclassified sequences</taxon>
        <taxon>metagenomes</taxon>
        <taxon>ecological metagenomes</taxon>
    </lineage>
</organism>
<evidence type="ECO:0000256" key="1">
    <source>
        <dbReference type="SAM" id="Phobius"/>
    </source>
</evidence>
<keyword evidence="1" id="KW-0472">Membrane</keyword>
<accession>A0A0F9YEF9</accession>
<gene>
    <name evidence="2" type="ORF">LCGC14_0102790</name>
</gene>
<feature type="transmembrane region" description="Helical" evidence="1">
    <location>
        <begin position="48"/>
        <end position="67"/>
    </location>
</feature>
<evidence type="ECO:0000313" key="2">
    <source>
        <dbReference type="EMBL" id="KKO02829.1"/>
    </source>
</evidence>
<comment type="caution">
    <text evidence="2">The sequence shown here is derived from an EMBL/GenBank/DDBJ whole genome shotgun (WGS) entry which is preliminary data.</text>
</comment>
<sequence length="135" mass="15686">MEEKESLKIIEPNPKPIRLFFFWAGIIATIAYRIIIILNLYSPLWVKIAWYIGTIGFILYFGHRFNIARKKAKLIQDYKLVEAIDNSDIDPQKKLALHYLAKTTVTSKSRWNAGIIFIFSFIALLIGIFMDIYGI</sequence>
<feature type="transmembrane region" description="Helical" evidence="1">
    <location>
        <begin position="20"/>
        <end position="42"/>
    </location>
</feature>
<name>A0A0F9YEF9_9ZZZZ</name>
<dbReference type="AlphaFoldDB" id="A0A0F9YEF9"/>
<dbReference type="EMBL" id="LAZR01000029">
    <property type="protein sequence ID" value="KKO02829.1"/>
    <property type="molecule type" value="Genomic_DNA"/>
</dbReference>
<keyword evidence="1" id="KW-1133">Transmembrane helix</keyword>
<proteinExistence type="predicted"/>
<reference evidence="2" key="1">
    <citation type="journal article" date="2015" name="Nature">
        <title>Complex archaea that bridge the gap between prokaryotes and eukaryotes.</title>
        <authorList>
            <person name="Spang A."/>
            <person name="Saw J.H."/>
            <person name="Jorgensen S.L."/>
            <person name="Zaremba-Niedzwiedzka K."/>
            <person name="Martijn J."/>
            <person name="Lind A.E."/>
            <person name="van Eijk R."/>
            <person name="Schleper C."/>
            <person name="Guy L."/>
            <person name="Ettema T.J."/>
        </authorList>
    </citation>
    <scope>NUCLEOTIDE SEQUENCE</scope>
</reference>
<keyword evidence="1" id="KW-0812">Transmembrane</keyword>